<proteinExistence type="predicted"/>
<name>A0A1I8AM21_9BILA</name>
<evidence type="ECO:0000313" key="1">
    <source>
        <dbReference type="Proteomes" id="UP000095287"/>
    </source>
</evidence>
<sequence length="100" mass="11264">MYAPEARGPLEARVHLKVQNPPGEKRRLPSRLRSRTYRRTAKGHDSKLYSSLPWAVRCWLFHRACLASSLGSIFCLPHFAFRSGVVFTAESTPVLRGAAL</sequence>
<dbReference type="WBParaSite" id="L893_g6831.t1">
    <property type="protein sequence ID" value="L893_g6831.t1"/>
    <property type="gene ID" value="L893_g6831"/>
</dbReference>
<keyword evidence="1" id="KW-1185">Reference proteome</keyword>
<dbReference type="AlphaFoldDB" id="A0A1I8AM21"/>
<dbReference type="Proteomes" id="UP000095287">
    <property type="component" value="Unplaced"/>
</dbReference>
<protein>
    <submittedName>
        <fullName evidence="2">Uncharacterized protein</fullName>
    </submittedName>
</protein>
<accession>A0A1I8AM21</accession>
<organism evidence="1 2">
    <name type="scientific">Steinernema glaseri</name>
    <dbReference type="NCBI Taxonomy" id="37863"/>
    <lineage>
        <taxon>Eukaryota</taxon>
        <taxon>Metazoa</taxon>
        <taxon>Ecdysozoa</taxon>
        <taxon>Nematoda</taxon>
        <taxon>Chromadorea</taxon>
        <taxon>Rhabditida</taxon>
        <taxon>Tylenchina</taxon>
        <taxon>Panagrolaimomorpha</taxon>
        <taxon>Strongyloidoidea</taxon>
        <taxon>Steinernematidae</taxon>
        <taxon>Steinernema</taxon>
    </lineage>
</organism>
<reference evidence="2" key="1">
    <citation type="submission" date="2016-11" db="UniProtKB">
        <authorList>
            <consortium name="WormBaseParasite"/>
        </authorList>
    </citation>
    <scope>IDENTIFICATION</scope>
</reference>
<evidence type="ECO:0000313" key="2">
    <source>
        <dbReference type="WBParaSite" id="L893_g6831.t1"/>
    </source>
</evidence>